<dbReference type="PANTHER" id="PTHR35504">
    <property type="entry name" value="PROTEIN EMBRYONIC FLOWER 1"/>
    <property type="match status" value="1"/>
</dbReference>
<dbReference type="Proteomes" id="UP000447434">
    <property type="component" value="Chromosome 1"/>
</dbReference>
<organism evidence="2 3">
    <name type="scientific">Lupinus albus</name>
    <name type="common">White lupine</name>
    <name type="synonym">Lupinus termis</name>
    <dbReference type="NCBI Taxonomy" id="3870"/>
    <lineage>
        <taxon>Eukaryota</taxon>
        <taxon>Viridiplantae</taxon>
        <taxon>Streptophyta</taxon>
        <taxon>Embryophyta</taxon>
        <taxon>Tracheophyta</taxon>
        <taxon>Spermatophyta</taxon>
        <taxon>Magnoliopsida</taxon>
        <taxon>eudicotyledons</taxon>
        <taxon>Gunneridae</taxon>
        <taxon>Pentapetalae</taxon>
        <taxon>rosids</taxon>
        <taxon>fabids</taxon>
        <taxon>Fabales</taxon>
        <taxon>Fabaceae</taxon>
        <taxon>Papilionoideae</taxon>
        <taxon>50 kb inversion clade</taxon>
        <taxon>genistoids sensu lato</taxon>
        <taxon>core genistoids</taxon>
        <taxon>Genisteae</taxon>
        <taxon>Lupinus</taxon>
    </lineage>
</organism>
<evidence type="ECO:0000256" key="1">
    <source>
        <dbReference type="SAM" id="MobiDB-lite"/>
    </source>
</evidence>
<dbReference type="PANTHER" id="PTHR35504:SF1">
    <property type="entry name" value="PROTEIN EMBRYONIC FLOWER 1"/>
    <property type="match status" value="1"/>
</dbReference>
<dbReference type="InterPro" id="IPR034583">
    <property type="entry name" value="EMF1"/>
</dbReference>
<dbReference type="EMBL" id="WOCE01000001">
    <property type="protein sequence ID" value="KAE9621201.1"/>
    <property type="molecule type" value="Genomic_DNA"/>
</dbReference>
<protein>
    <recommendedName>
        <fullName evidence="4">Protein EMBRYONIC FLOWER 1</fullName>
    </recommendedName>
</protein>
<proteinExistence type="predicted"/>
<feature type="compositionally biased region" description="Basic residues" evidence="1">
    <location>
        <begin position="1158"/>
        <end position="1168"/>
    </location>
</feature>
<dbReference type="GO" id="GO:0009910">
    <property type="term" value="P:negative regulation of flower development"/>
    <property type="evidence" value="ECO:0007669"/>
    <property type="project" value="InterPro"/>
</dbReference>
<feature type="compositionally biased region" description="Polar residues" evidence="1">
    <location>
        <begin position="317"/>
        <end position="332"/>
    </location>
</feature>
<dbReference type="OrthoDB" id="754229at2759"/>
<dbReference type="GO" id="GO:0045892">
    <property type="term" value="P:negative regulation of DNA-templated transcription"/>
    <property type="evidence" value="ECO:0007669"/>
    <property type="project" value="InterPro"/>
</dbReference>
<feature type="region of interest" description="Disordered" evidence="1">
    <location>
        <begin position="1139"/>
        <end position="1168"/>
    </location>
</feature>
<evidence type="ECO:0000313" key="2">
    <source>
        <dbReference type="EMBL" id="KAE9621201.1"/>
    </source>
</evidence>
<evidence type="ECO:0008006" key="4">
    <source>
        <dbReference type="Google" id="ProtNLM"/>
    </source>
</evidence>
<feature type="region of interest" description="Disordered" evidence="1">
    <location>
        <begin position="312"/>
        <end position="335"/>
    </location>
</feature>
<keyword evidence="3" id="KW-1185">Reference proteome</keyword>
<comment type="caution">
    <text evidence="2">The sequence shown here is derived from an EMBL/GenBank/DDBJ whole genome shotgun (WGS) entry which is preliminary data.</text>
</comment>
<dbReference type="GO" id="GO:0048367">
    <property type="term" value="P:shoot system development"/>
    <property type="evidence" value="ECO:0007669"/>
    <property type="project" value="InterPro"/>
</dbReference>
<sequence>MGSYIQIGSISIDLTNSVGKRNAGKCEHFSIRGYVSEICKKDWKFCWPFPVDESQEQPLHPPLDVPKYKCWCCQRCPQESAANDIDKNDQTNFESDSNCSNAALKSATMQDPMPETLERTNIDLNSNLCCVSDLLPDSTDKEKKAGVVLLRRTDQEVGLDNNFNNQVTSFSLPNVCPGFIQEVHITKRGCDGNIELVSNHKCMDKSSAEIYNRATPSADNQCNKKLIKSCTTLWEGPTAMEAGNATDHTSGHPPLESVACNHTVPAGPEGTTDDMDEDDLQDHHLEKSAALYRRRPLKVRLMADLLSVKNDRKTEQITRQGSPSHGTSNASAAAQPHSIFPGLVDTQGYMTSTSMGKSRKRKFHLDEAQRHSDMCIQRVEIKVKKGDAKTIGTALDTRPKSKDVMAGIGLQDAAKGYWSNSGIERNHIMSKKNKKIQVNNNYLIPEPCQGQQRENEVNMDTADMAYASKTLSSRFSHCAFTGKRMDKFPFHTLRKENEFDLSKGKGKMLQTDGELDSLSHQRNDILGENSFSYSGGKITSNMPVDCPIPFTQGALNGKGMEKGLPYQVYNQKCIHQIENRLPFPLPLQEPTSNVRQPKRKNSEINVFGGPMIPSNHITNALSGKGVCCEEPTGVRYTARTVEALEHLGAMKRYSEQTAEVSEKGALDDIPMEIVELLARNQYEKHLLDVENRSSTWDKSTISRQTQMTVGNTAYDKGDLSLLKVGQKVKHYGTYMKSNIATSGENVKPSKRKPVHYLSPFHGNNLGINNLCPSQPHFGFEVSQSQNIQFSHMGSSHHDSYQNCKFNGGPEARGSSNAALRSQEGCSLHTTILQQDDEASRIWESLTTNHVSLGYDVPKKVVFQPTSANLNITSLQSGTQHKQNTKRDIDLCPNLHVPGLEKPNRSTGAGTFSRVNGGYPFPGKYNGMERQQNLRAPLDMYSNEKMPAMHLLSLMDAGMQSRMPFNEGVNAQMLRRPSYHGDYNTKMEIGTSKTYATPRRQLSDYYSRSYLSDKPHGCSLDSPTFVASSSTQHHMNFIRATGGFDVGNSLEFGRKEKMKCSNSAMQNRVSKQFRCPSLLTETPIQHKFEVPGTHETLLPVRVTLGNICMVNRNPADFTMPETGNLYMMNGEDLKFQKSIPKKRPRFPTPHGCKQQRNLKGTKMKEHSKH</sequence>
<feature type="region of interest" description="Disordered" evidence="1">
    <location>
        <begin position="241"/>
        <end position="276"/>
    </location>
</feature>
<name>A0A6A4R5D8_LUPAL</name>
<accession>A0A6A4R5D8</accession>
<evidence type="ECO:0000313" key="3">
    <source>
        <dbReference type="Proteomes" id="UP000447434"/>
    </source>
</evidence>
<dbReference type="AlphaFoldDB" id="A0A6A4R5D8"/>
<reference evidence="3" key="1">
    <citation type="journal article" date="2020" name="Nat. Commun.">
        <title>Genome sequence of the cluster root forming white lupin.</title>
        <authorList>
            <person name="Hufnagel B."/>
            <person name="Marques A."/>
            <person name="Soriano A."/>
            <person name="Marques L."/>
            <person name="Divol F."/>
            <person name="Doumas P."/>
            <person name="Sallet E."/>
            <person name="Mancinotti D."/>
            <person name="Carrere S."/>
            <person name="Marande W."/>
            <person name="Arribat S."/>
            <person name="Keller J."/>
            <person name="Huneau C."/>
            <person name="Blein T."/>
            <person name="Aime D."/>
            <person name="Laguerre M."/>
            <person name="Taylor J."/>
            <person name="Schubert V."/>
            <person name="Nelson M."/>
            <person name="Geu-Flores F."/>
            <person name="Crespi M."/>
            <person name="Gallardo-Guerrero K."/>
            <person name="Delaux P.-M."/>
            <person name="Salse J."/>
            <person name="Berges H."/>
            <person name="Guyot R."/>
            <person name="Gouzy J."/>
            <person name="Peret B."/>
        </authorList>
    </citation>
    <scope>NUCLEOTIDE SEQUENCE [LARGE SCALE GENOMIC DNA]</scope>
    <source>
        <strain evidence="3">cv. Amiga</strain>
    </source>
</reference>
<gene>
    <name evidence="2" type="ORF">Lalb_Chr01g0011141</name>
</gene>